<evidence type="ECO:0000256" key="8">
    <source>
        <dbReference type="ARBA" id="ARBA00023136"/>
    </source>
</evidence>
<comment type="subcellular location">
    <subcellularLocation>
        <location evidence="1 10">Mitochondrion inner membrane</location>
    </subcellularLocation>
</comment>
<accession>A0A1B7P6I1</accession>
<proteinExistence type="inferred from homology"/>
<dbReference type="GO" id="GO:0005743">
    <property type="term" value="C:mitochondrial inner membrane"/>
    <property type="evidence" value="ECO:0007669"/>
    <property type="project" value="UniProtKB-SubCell"/>
</dbReference>
<dbReference type="OrthoDB" id="4243at2759"/>
<keyword evidence="3 10" id="KW-0349">Heme</keyword>
<evidence type="ECO:0000313" key="12">
    <source>
        <dbReference type="EMBL" id="OAX84613.1"/>
    </source>
</evidence>
<keyword evidence="8 10" id="KW-0472">Membrane</keyword>
<evidence type="ECO:0000256" key="10">
    <source>
        <dbReference type="RuleBase" id="RU363130"/>
    </source>
</evidence>
<evidence type="ECO:0000256" key="9">
    <source>
        <dbReference type="ARBA" id="ARBA00023239"/>
    </source>
</evidence>
<evidence type="ECO:0000313" key="13">
    <source>
        <dbReference type="Proteomes" id="UP000091918"/>
    </source>
</evidence>
<organism evidence="12 13">
    <name type="scientific">Emergomyces africanus</name>
    <dbReference type="NCBI Taxonomy" id="1955775"/>
    <lineage>
        <taxon>Eukaryota</taxon>
        <taxon>Fungi</taxon>
        <taxon>Dikarya</taxon>
        <taxon>Ascomycota</taxon>
        <taxon>Pezizomycotina</taxon>
        <taxon>Eurotiomycetes</taxon>
        <taxon>Eurotiomycetidae</taxon>
        <taxon>Onygenales</taxon>
        <taxon>Ajellomycetaceae</taxon>
        <taxon>Emergomyces</taxon>
    </lineage>
</organism>
<dbReference type="AlphaFoldDB" id="A0A1B7P6I1"/>
<feature type="compositionally biased region" description="Low complexity" evidence="11">
    <location>
        <begin position="92"/>
        <end position="108"/>
    </location>
</feature>
<protein>
    <recommendedName>
        <fullName evidence="10">Holocytochrome c-type synthase</fullName>
        <ecNumber evidence="10">4.4.1.17</ecNumber>
    </recommendedName>
</protein>
<keyword evidence="7 10" id="KW-0496">Mitochondrion</keyword>
<keyword evidence="4 10" id="KW-0479">Metal-binding</keyword>
<dbReference type="Proteomes" id="UP000091918">
    <property type="component" value="Unassembled WGS sequence"/>
</dbReference>
<evidence type="ECO:0000256" key="4">
    <source>
        <dbReference type="ARBA" id="ARBA00022723"/>
    </source>
</evidence>
<name>A0A1B7P6I1_9EURO</name>
<keyword evidence="6 10" id="KW-0408">Iron</keyword>
<dbReference type="PANTHER" id="PTHR12743">
    <property type="entry name" value="CYTOCHROME C1 HEME LYASE"/>
    <property type="match status" value="1"/>
</dbReference>
<dbReference type="PANTHER" id="PTHR12743:SF0">
    <property type="entry name" value="HOLOCYTOCHROME C-TYPE SYNTHASE"/>
    <property type="match status" value="1"/>
</dbReference>
<evidence type="ECO:0000256" key="11">
    <source>
        <dbReference type="SAM" id="MobiDB-lite"/>
    </source>
</evidence>
<dbReference type="PROSITE" id="PS00821">
    <property type="entry name" value="CYTO_HEME_LYASE_1"/>
    <property type="match status" value="1"/>
</dbReference>
<feature type="compositionally biased region" description="Pro residues" evidence="11">
    <location>
        <begin position="109"/>
        <end position="122"/>
    </location>
</feature>
<reference evidence="12 13" key="1">
    <citation type="submission" date="2015-07" db="EMBL/GenBank/DDBJ databases">
        <title>Emmonsia species relationships and genome sequence.</title>
        <authorList>
            <person name="Cuomo C.A."/>
            <person name="Schwartz I.S."/>
            <person name="Kenyon C."/>
            <person name="de Hoog G.S."/>
            <person name="Govender N.P."/>
            <person name="Botha A."/>
            <person name="Moreno L."/>
            <person name="de Vries M."/>
            <person name="Munoz J.F."/>
            <person name="Stielow J.B."/>
        </authorList>
    </citation>
    <scope>NUCLEOTIDE SEQUENCE [LARGE SCALE GENOMIC DNA]</scope>
    <source>
        <strain evidence="12 13">CBS 136260</strain>
    </source>
</reference>
<evidence type="ECO:0000256" key="3">
    <source>
        <dbReference type="ARBA" id="ARBA00022617"/>
    </source>
</evidence>
<gene>
    <name evidence="12" type="ORF">ACJ72_01009</name>
</gene>
<dbReference type="EC" id="4.4.1.17" evidence="10"/>
<dbReference type="EMBL" id="LGUA01000062">
    <property type="protein sequence ID" value="OAX84613.1"/>
    <property type="molecule type" value="Genomic_DNA"/>
</dbReference>
<evidence type="ECO:0000256" key="7">
    <source>
        <dbReference type="ARBA" id="ARBA00023128"/>
    </source>
</evidence>
<dbReference type="STRING" id="1658172.A0A1B7P6I1"/>
<evidence type="ECO:0000256" key="5">
    <source>
        <dbReference type="ARBA" id="ARBA00022792"/>
    </source>
</evidence>
<evidence type="ECO:0000256" key="6">
    <source>
        <dbReference type="ARBA" id="ARBA00023004"/>
    </source>
</evidence>
<comment type="function">
    <text evidence="10">Lyase that catalyzes the covalent linking of the heme group to the cytochrome C apoprotein to produce the mature functional cytochrome.</text>
</comment>
<dbReference type="PROSITE" id="PS00822">
    <property type="entry name" value="CYTO_HEME_LYASE_2"/>
    <property type="match status" value="1"/>
</dbReference>
<dbReference type="Pfam" id="PF01265">
    <property type="entry name" value="Cyto_heme_lyase"/>
    <property type="match status" value="1"/>
</dbReference>
<keyword evidence="9 10" id="KW-0456">Lyase</keyword>
<comment type="caution">
    <text evidence="12">The sequence shown here is derived from an EMBL/GenBank/DDBJ whole genome shotgun (WGS) entry which is preliminary data.</text>
</comment>
<evidence type="ECO:0000256" key="1">
    <source>
        <dbReference type="ARBA" id="ARBA00004273"/>
    </source>
</evidence>
<feature type="region of interest" description="Disordered" evidence="11">
    <location>
        <begin position="1"/>
        <end position="153"/>
    </location>
</feature>
<comment type="similarity">
    <text evidence="2 10">Belongs to the cytochrome c-type heme lyase family.</text>
</comment>
<keyword evidence="13" id="KW-1185">Reference proteome</keyword>
<comment type="catalytic activity">
    <reaction evidence="10">
        <text>holo-[cytochrome c] = apo-[cytochrome c] + heme b</text>
        <dbReference type="Rhea" id="RHEA:22648"/>
        <dbReference type="Rhea" id="RHEA-COMP:10725"/>
        <dbReference type="Rhea" id="RHEA-COMP:10726"/>
        <dbReference type="ChEBI" id="CHEBI:29950"/>
        <dbReference type="ChEBI" id="CHEBI:60344"/>
        <dbReference type="ChEBI" id="CHEBI:83739"/>
        <dbReference type="EC" id="4.4.1.17"/>
    </reaction>
</comment>
<dbReference type="InterPro" id="IPR000511">
    <property type="entry name" value="Holocyt_c/c1_synthase"/>
</dbReference>
<evidence type="ECO:0000256" key="2">
    <source>
        <dbReference type="ARBA" id="ARBA00007255"/>
    </source>
</evidence>
<feature type="compositionally biased region" description="Low complexity" evidence="11">
    <location>
        <begin position="123"/>
        <end position="133"/>
    </location>
</feature>
<dbReference type="GO" id="GO:0046872">
    <property type="term" value="F:metal ion binding"/>
    <property type="evidence" value="ECO:0007669"/>
    <property type="project" value="UniProtKB-KW"/>
</dbReference>
<keyword evidence="5 10" id="KW-0999">Mitochondrion inner membrane</keyword>
<sequence>MGANASTANPPPPPIAGPTLPTVAAASDSSSQATCPVDHKTRAAWLSQHQNSNPPPPPTAPTDTPTTKNKDTAKPLKQLRPLSREREVSSIPRAIPDTTATPAPSSTPNSPPPPPSPSPSPSPYATKASSTASHISPSNDEAETGHDSRTGNWIYPSERQFFEALLRKNTPTSATSATDLATSVASIIPIHNAVNERAWSEILDWESSAPTSDPGSRKCGGPKLYSFRGLGVESQFLSPRARINGWLGYQRPFDRHDWVVERCGGARIEYVIDFYQGRSGGAGLGTAANNAKLNFYLDVRPKLNSWEGWRMRATRLVGLG</sequence>
<dbReference type="GO" id="GO:0004408">
    <property type="term" value="F:holocytochrome-c synthase activity"/>
    <property type="evidence" value="ECO:0007669"/>
    <property type="project" value="UniProtKB-EC"/>
</dbReference>